<sequence>MCVFCYPELEPKQRVIMSNEYCMFVQLEDVQTKGCQLEGAGLIVPRQHRETVFDLTKEEWMATYDLLQDVKDYLDRNHQPQGYNLG</sequence>
<keyword evidence="2" id="KW-1185">Reference proteome</keyword>
<name>A0ABP3L3D4_9BACI</name>
<evidence type="ECO:0000313" key="2">
    <source>
        <dbReference type="Proteomes" id="UP001500880"/>
    </source>
</evidence>
<protein>
    <submittedName>
        <fullName evidence="1">Uncharacterized protein</fullName>
    </submittedName>
</protein>
<gene>
    <name evidence="1" type="ORF">GCM10008986_18480</name>
</gene>
<reference evidence="2" key="1">
    <citation type="journal article" date="2019" name="Int. J. Syst. Evol. Microbiol.">
        <title>The Global Catalogue of Microorganisms (GCM) 10K type strain sequencing project: providing services to taxonomists for standard genome sequencing and annotation.</title>
        <authorList>
            <consortium name="The Broad Institute Genomics Platform"/>
            <consortium name="The Broad Institute Genome Sequencing Center for Infectious Disease"/>
            <person name="Wu L."/>
            <person name="Ma J."/>
        </authorList>
    </citation>
    <scope>NUCLEOTIDE SEQUENCE [LARGE SCALE GENOMIC DNA]</scope>
    <source>
        <strain evidence="2">JCM 12389</strain>
    </source>
</reference>
<dbReference type="InterPro" id="IPR036265">
    <property type="entry name" value="HIT-like_sf"/>
</dbReference>
<organism evidence="1 2">
    <name type="scientific">Salinibacillus aidingensis</name>
    <dbReference type="NCBI Taxonomy" id="237684"/>
    <lineage>
        <taxon>Bacteria</taxon>
        <taxon>Bacillati</taxon>
        <taxon>Bacillota</taxon>
        <taxon>Bacilli</taxon>
        <taxon>Bacillales</taxon>
        <taxon>Bacillaceae</taxon>
        <taxon>Salinibacillus</taxon>
    </lineage>
</organism>
<dbReference type="SUPFAM" id="SSF54197">
    <property type="entry name" value="HIT-like"/>
    <property type="match status" value="1"/>
</dbReference>
<dbReference type="EMBL" id="BAAADO010000003">
    <property type="protein sequence ID" value="GAA0492445.1"/>
    <property type="molecule type" value="Genomic_DNA"/>
</dbReference>
<dbReference type="Proteomes" id="UP001500880">
    <property type="component" value="Unassembled WGS sequence"/>
</dbReference>
<evidence type="ECO:0000313" key="1">
    <source>
        <dbReference type="EMBL" id="GAA0492445.1"/>
    </source>
</evidence>
<dbReference type="Gene3D" id="3.30.428.10">
    <property type="entry name" value="HIT-like"/>
    <property type="match status" value="1"/>
</dbReference>
<accession>A0ABP3L3D4</accession>
<comment type="caution">
    <text evidence="1">The sequence shown here is derived from an EMBL/GenBank/DDBJ whole genome shotgun (WGS) entry which is preliminary data.</text>
</comment>
<proteinExistence type="predicted"/>